<dbReference type="InterPro" id="IPR013785">
    <property type="entry name" value="Aldolase_TIM"/>
</dbReference>
<name>A0A411YHX2_9ACTN</name>
<protein>
    <submittedName>
        <fullName evidence="5">Dihydrodipicolinate synthase family protein</fullName>
    </submittedName>
</protein>
<dbReference type="OrthoDB" id="9778880at2"/>
<feature type="binding site" evidence="4">
    <location>
        <position position="200"/>
    </location>
    <ligand>
        <name>pyruvate</name>
        <dbReference type="ChEBI" id="CHEBI:15361"/>
    </ligand>
</feature>
<reference evidence="5 6" key="1">
    <citation type="submission" date="2019-01" db="EMBL/GenBank/DDBJ databases">
        <title>Egibacter rhizosphaerae EGI 80759T.</title>
        <authorList>
            <person name="Chen D.-D."/>
            <person name="Tian Y."/>
            <person name="Jiao J.-Y."/>
            <person name="Zhang X.-T."/>
            <person name="Zhang Y.-G."/>
            <person name="Zhang Y."/>
            <person name="Xiao M."/>
            <person name="Shu W.-S."/>
            <person name="Li W.-J."/>
        </authorList>
    </citation>
    <scope>NUCLEOTIDE SEQUENCE [LARGE SCALE GENOMIC DNA]</scope>
    <source>
        <strain evidence="5 6">EGI 80759</strain>
    </source>
</reference>
<feature type="active site" description="Schiff-base intermediate with substrate" evidence="3">
    <location>
        <position position="161"/>
    </location>
</feature>
<dbReference type="PANTHER" id="PTHR12128:SF67">
    <property type="entry name" value="BLR3884 PROTEIN"/>
    <property type="match status" value="1"/>
</dbReference>
<evidence type="ECO:0000313" key="5">
    <source>
        <dbReference type="EMBL" id="QBI20716.1"/>
    </source>
</evidence>
<evidence type="ECO:0000256" key="1">
    <source>
        <dbReference type="ARBA" id="ARBA00023239"/>
    </source>
</evidence>
<comment type="similarity">
    <text evidence="2">Belongs to the DapA family.</text>
</comment>
<accession>A0A411YHX2</accession>
<dbReference type="PIRSF" id="PIRSF001365">
    <property type="entry name" value="DHDPS"/>
    <property type="match status" value="1"/>
</dbReference>
<dbReference type="RefSeq" id="WP_131155709.1">
    <property type="nucleotide sequence ID" value="NZ_CP036402.1"/>
</dbReference>
<dbReference type="GO" id="GO:0008840">
    <property type="term" value="F:4-hydroxy-tetrahydrodipicolinate synthase activity"/>
    <property type="evidence" value="ECO:0007669"/>
    <property type="project" value="TreeGrafter"/>
</dbReference>
<dbReference type="AlphaFoldDB" id="A0A411YHX2"/>
<dbReference type="CDD" id="cd00408">
    <property type="entry name" value="DHDPS-like"/>
    <property type="match status" value="1"/>
</dbReference>
<dbReference type="Proteomes" id="UP000291469">
    <property type="component" value="Chromosome"/>
</dbReference>
<keyword evidence="1 2" id="KW-0456">Lyase</keyword>
<dbReference type="SMART" id="SM01130">
    <property type="entry name" value="DHDPS"/>
    <property type="match status" value="1"/>
</dbReference>
<dbReference type="KEGG" id="erz:ER308_14870"/>
<sequence length="290" mass="30714">MHDGLAGVHVAALTPFARDRDRSVATDAYLAHLRWLASHGVDGIVCFGTNGEGPSLSVDEKARLFERLHDEEWPVTLIPTVGEVSLTAALELIRHYNEFPSPAVMVSPPHYFKQIEPGGLRDYYERVLAESAHPVIAYHIPSHAIAVPPEVIGDLPLWGVKDSGGDLAYAEDVLQRGRGVLLGAEPLAWDGLRKGATGLISGLANAVPDRVVALAGAVAEGDEATAKALQVHLAEFRSIVSRNGGPAALKRLAEHRHGHSMGTLRPPLVDAPADLDPEAALAVAAAVSPA</sequence>
<dbReference type="PRINTS" id="PR00146">
    <property type="entry name" value="DHPICSNTHASE"/>
</dbReference>
<dbReference type="EMBL" id="CP036402">
    <property type="protein sequence ID" value="QBI20716.1"/>
    <property type="molecule type" value="Genomic_DNA"/>
</dbReference>
<dbReference type="SUPFAM" id="SSF51569">
    <property type="entry name" value="Aldolase"/>
    <property type="match status" value="1"/>
</dbReference>
<dbReference type="PANTHER" id="PTHR12128">
    <property type="entry name" value="DIHYDRODIPICOLINATE SYNTHASE"/>
    <property type="match status" value="1"/>
</dbReference>
<feature type="active site" description="Proton donor/acceptor" evidence="3">
    <location>
        <position position="138"/>
    </location>
</feature>
<evidence type="ECO:0000256" key="4">
    <source>
        <dbReference type="PIRSR" id="PIRSR001365-2"/>
    </source>
</evidence>
<proteinExistence type="inferred from homology"/>
<dbReference type="Pfam" id="PF00701">
    <property type="entry name" value="DHDPS"/>
    <property type="match status" value="1"/>
</dbReference>
<keyword evidence="6" id="KW-1185">Reference proteome</keyword>
<organism evidence="5 6">
    <name type="scientific">Egibacter rhizosphaerae</name>
    <dbReference type="NCBI Taxonomy" id="1670831"/>
    <lineage>
        <taxon>Bacteria</taxon>
        <taxon>Bacillati</taxon>
        <taxon>Actinomycetota</taxon>
        <taxon>Nitriliruptoria</taxon>
        <taxon>Egibacterales</taxon>
        <taxon>Egibacteraceae</taxon>
        <taxon>Egibacter</taxon>
    </lineage>
</organism>
<gene>
    <name evidence="5" type="ORF">ER308_14870</name>
</gene>
<dbReference type="Gene3D" id="3.20.20.70">
    <property type="entry name" value="Aldolase class I"/>
    <property type="match status" value="1"/>
</dbReference>
<evidence type="ECO:0000256" key="3">
    <source>
        <dbReference type="PIRSR" id="PIRSR001365-1"/>
    </source>
</evidence>
<dbReference type="InterPro" id="IPR002220">
    <property type="entry name" value="DapA-like"/>
</dbReference>
<evidence type="ECO:0000256" key="2">
    <source>
        <dbReference type="PIRNR" id="PIRNR001365"/>
    </source>
</evidence>
<evidence type="ECO:0000313" key="6">
    <source>
        <dbReference type="Proteomes" id="UP000291469"/>
    </source>
</evidence>